<protein>
    <submittedName>
        <fullName evidence="2">Uncharacterized protein</fullName>
    </submittedName>
</protein>
<dbReference type="InParanoid" id="A0A3B1KLX3"/>
<dbReference type="Bgee" id="ENSAMXG00000039894">
    <property type="expression patterns" value="Expressed in mesonephros and 14 other cell types or tissues"/>
</dbReference>
<keyword evidence="1" id="KW-1133">Transmembrane helix</keyword>
<dbReference type="AlphaFoldDB" id="A0A3B1KLX3"/>
<accession>A0A3B1KLX3</accession>
<feature type="transmembrane region" description="Helical" evidence="1">
    <location>
        <begin position="57"/>
        <end position="79"/>
    </location>
</feature>
<reference evidence="2" key="4">
    <citation type="submission" date="2025-09" db="UniProtKB">
        <authorList>
            <consortium name="Ensembl"/>
        </authorList>
    </citation>
    <scope>IDENTIFICATION</scope>
</reference>
<evidence type="ECO:0000256" key="1">
    <source>
        <dbReference type="SAM" id="Phobius"/>
    </source>
</evidence>
<organism evidence="2 3">
    <name type="scientific">Astyanax mexicanus</name>
    <name type="common">Blind cave fish</name>
    <name type="synonym">Astyanax fasciatus mexicanus</name>
    <dbReference type="NCBI Taxonomy" id="7994"/>
    <lineage>
        <taxon>Eukaryota</taxon>
        <taxon>Metazoa</taxon>
        <taxon>Chordata</taxon>
        <taxon>Craniata</taxon>
        <taxon>Vertebrata</taxon>
        <taxon>Euteleostomi</taxon>
        <taxon>Actinopterygii</taxon>
        <taxon>Neopterygii</taxon>
        <taxon>Teleostei</taxon>
        <taxon>Ostariophysi</taxon>
        <taxon>Characiformes</taxon>
        <taxon>Characoidei</taxon>
        <taxon>Acestrorhamphidae</taxon>
        <taxon>Acestrorhamphinae</taxon>
        <taxon>Astyanax</taxon>
    </lineage>
</organism>
<reference evidence="3" key="2">
    <citation type="journal article" date="2014" name="Nat. Commun.">
        <title>The cavefish genome reveals candidate genes for eye loss.</title>
        <authorList>
            <person name="McGaugh S.E."/>
            <person name="Gross J.B."/>
            <person name="Aken B."/>
            <person name="Blin M."/>
            <person name="Borowsky R."/>
            <person name="Chalopin D."/>
            <person name="Hinaux H."/>
            <person name="Jeffery W.R."/>
            <person name="Keene A."/>
            <person name="Ma L."/>
            <person name="Minx P."/>
            <person name="Murphy D."/>
            <person name="O'Quin K.E."/>
            <person name="Retaux S."/>
            <person name="Rohner N."/>
            <person name="Searle S.M."/>
            <person name="Stahl B.A."/>
            <person name="Tabin C."/>
            <person name="Volff J.N."/>
            <person name="Yoshizawa M."/>
            <person name="Warren W.C."/>
        </authorList>
    </citation>
    <scope>NUCLEOTIDE SEQUENCE [LARGE SCALE GENOMIC DNA]</scope>
    <source>
        <strain evidence="3">female</strain>
    </source>
</reference>
<keyword evidence="3" id="KW-1185">Reference proteome</keyword>
<sequence length="80" mass="9279">PLLATRTCPCALPSPYYVPHKWKLTEQHLKNCRILIFFIFAAAEGVLVRGAKNQLRMYLTMAIAAAQPIFMYWLTFHLIR</sequence>
<evidence type="ECO:0000313" key="2">
    <source>
        <dbReference type="Ensembl" id="ENSAMXP00000054981.1"/>
    </source>
</evidence>
<reference evidence="3" key="1">
    <citation type="submission" date="2013-03" db="EMBL/GenBank/DDBJ databases">
        <authorList>
            <person name="Jeffery W."/>
            <person name="Warren W."/>
            <person name="Wilson R.K."/>
        </authorList>
    </citation>
    <scope>NUCLEOTIDE SEQUENCE</scope>
    <source>
        <strain evidence="3">female</strain>
    </source>
</reference>
<dbReference type="Proteomes" id="UP000018467">
    <property type="component" value="Unassembled WGS sequence"/>
</dbReference>
<name>A0A3B1KLX3_ASTMX</name>
<dbReference type="STRING" id="7994.ENSAMXP00000054981"/>
<keyword evidence="1" id="KW-0472">Membrane</keyword>
<keyword evidence="1" id="KW-0812">Transmembrane</keyword>
<proteinExistence type="predicted"/>
<dbReference type="Ensembl" id="ENSAMXT00000032029.1">
    <property type="protein sequence ID" value="ENSAMXP00000054981.1"/>
    <property type="gene ID" value="ENSAMXG00000039894.1"/>
</dbReference>
<evidence type="ECO:0000313" key="3">
    <source>
        <dbReference type="Proteomes" id="UP000018467"/>
    </source>
</evidence>
<reference evidence="2" key="3">
    <citation type="submission" date="2025-08" db="UniProtKB">
        <authorList>
            <consortium name="Ensembl"/>
        </authorList>
    </citation>
    <scope>IDENTIFICATION</scope>
</reference>
<dbReference type="GeneTree" id="ENSGT00940000180610"/>
<feature type="transmembrane region" description="Helical" evidence="1">
    <location>
        <begin position="32"/>
        <end position="51"/>
    </location>
</feature>